<accession>X1DUT1</accession>
<name>X1DUT1_9ZZZZ</name>
<evidence type="ECO:0000313" key="1">
    <source>
        <dbReference type="EMBL" id="GAH24791.1"/>
    </source>
</evidence>
<dbReference type="EMBL" id="BART01039964">
    <property type="protein sequence ID" value="GAH24791.1"/>
    <property type="molecule type" value="Genomic_DNA"/>
</dbReference>
<feature type="non-terminal residue" evidence="1">
    <location>
        <position position="74"/>
    </location>
</feature>
<gene>
    <name evidence="1" type="ORF">S01H4_65358</name>
</gene>
<dbReference type="AlphaFoldDB" id="X1DUT1"/>
<sequence length="74" mass="8025">MKTGNRHIRLPAFLAILAIILLFGGTALAVDDGARAYWKGRAGTHGVSFQYLSLDLQASDSQQFAPGQYIYPNA</sequence>
<protein>
    <submittedName>
        <fullName evidence="1">Uncharacterized protein</fullName>
    </submittedName>
</protein>
<comment type="caution">
    <text evidence="1">The sequence shown here is derived from an EMBL/GenBank/DDBJ whole genome shotgun (WGS) entry which is preliminary data.</text>
</comment>
<proteinExistence type="predicted"/>
<reference evidence="1" key="1">
    <citation type="journal article" date="2014" name="Front. Microbiol.">
        <title>High frequency of phylogenetically diverse reductive dehalogenase-homologous genes in deep subseafloor sedimentary metagenomes.</title>
        <authorList>
            <person name="Kawai M."/>
            <person name="Futagami T."/>
            <person name="Toyoda A."/>
            <person name="Takaki Y."/>
            <person name="Nishi S."/>
            <person name="Hori S."/>
            <person name="Arai W."/>
            <person name="Tsubouchi T."/>
            <person name="Morono Y."/>
            <person name="Uchiyama I."/>
            <person name="Ito T."/>
            <person name="Fujiyama A."/>
            <person name="Inagaki F."/>
            <person name="Takami H."/>
        </authorList>
    </citation>
    <scope>NUCLEOTIDE SEQUENCE</scope>
    <source>
        <strain evidence="1">Expedition CK06-06</strain>
    </source>
</reference>
<organism evidence="1">
    <name type="scientific">marine sediment metagenome</name>
    <dbReference type="NCBI Taxonomy" id="412755"/>
    <lineage>
        <taxon>unclassified sequences</taxon>
        <taxon>metagenomes</taxon>
        <taxon>ecological metagenomes</taxon>
    </lineage>
</organism>